<proteinExistence type="predicted"/>
<reference evidence="2 3" key="1">
    <citation type="submission" date="2019-07" db="EMBL/GenBank/DDBJ databases">
        <title>Whole genome shotgun sequence of Microvirga aerophila NBRC 106136.</title>
        <authorList>
            <person name="Hosoyama A."/>
            <person name="Uohara A."/>
            <person name="Ohji S."/>
            <person name="Ichikawa N."/>
        </authorList>
    </citation>
    <scope>NUCLEOTIDE SEQUENCE [LARGE SCALE GENOMIC DNA]</scope>
    <source>
        <strain evidence="2 3">NBRC 106136</strain>
    </source>
</reference>
<dbReference type="OrthoDB" id="5526542at2"/>
<feature type="region of interest" description="Disordered" evidence="1">
    <location>
        <begin position="194"/>
        <end position="221"/>
    </location>
</feature>
<evidence type="ECO:0008006" key="4">
    <source>
        <dbReference type="Google" id="ProtNLM"/>
    </source>
</evidence>
<dbReference type="Proteomes" id="UP000321085">
    <property type="component" value="Unassembled WGS sequence"/>
</dbReference>
<evidence type="ECO:0000256" key="1">
    <source>
        <dbReference type="SAM" id="MobiDB-lite"/>
    </source>
</evidence>
<comment type="caution">
    <text evidence="2">The sequence shown here is derived from an EMBL/GenBank/DDBJ whole genome shotgun (WGS) entry which is preliminary data.</text>
</comment>
<sequence length="247" mass="27056">MFNWFDLMRQAQTSGGFDAVSRQYGMSPDQAQKAMAAFLPAFAMGLQRAADPGDPNRFVQSMMNQAYQSFWQAAGQSFSSQAQQQGRQLLDQLFGSDEVTRRVAHQAADYAGVSVETMRQVLPVLTGILAGGMYQWMAAQGRSFQATPAPAAPPQASERSGDPWGELWAIWTQAAAPEKKPAGHPFEDVMASFLQFSPPPAAPPQQPPPSPPPWAEMMEKGHDMQMQYLASLQSILEGGTKDDETKR</sequence>
<keyword evidence="3" id="KW-1185">Reference proteome</keyword>
<protein>
    <recommendedName>
        <fullName evidence="4">DUF937 domain-containing protein</fullName>
    </recommendedName>
</protein>
<dbReference type="InterPro" id="IPR009282">
    <property type="entry name" value="DUF937"/>
</dbReference>
<organism evidence="2 3">
    <name type="scientific">Microvirga aerophila</name>
    <dbReference type="NCBI Taxonomy" id="670291"/>
    <lineage>
        <taxon>Bacteria</taxon>
        <taxon>Pseudomonadati</taxon>
        <taxon>Pseudomonadota</taxon>
        <taxon>Alphaproteobacteria</taxon>
        <taxon>Hyphomicrobiales</taxon>
        <taxon>Methylobacteriaceae</taxon>
        <taxon>Microvirga</taxon>
    </lineage>
</organism>
<dbReference type="EMBL" id="BJYU01000006">
    <property type="protein sequence ID" value="GEO13049.1"/>
    <property type="molecule type" value="Genomic_DNA"/>
</dbReference>
<dbReference type="RefSeq" id="WP_114185334.1">
    <property type="nucleotide sequence ID" value="NZ_BJYU01000006.1"/>
</dbReference>
<evidence type="ECO:0000313" key="2">
    <source>
        <dbReference type="EMBL" id="GEO13049.1"/>
    </source>
</evidence>
<name>A0A512BM67_9HYPH</name>
<feature type="compositionally biased region" description="Pro residues" evidence="1">
    <location>
        <begin position="197"/>
        <end position="214"/>
    </location>
</feature>
<dbReference type="AlphaFoldDB" id="A0A512BM67"/>
<accession>A0A512BM67</accession>
<dbReference type="Pfam" id="PF06078">
    <property type="entry name" value="DUF937"/>
    <property type="match status" value="1"/>
</dbReference>
<gene>
    <name evidence="2" type="ORF">MAE02_07450</name>
</gene>
<evidence type="ECO:0000313" key="3">
    <source>
        <dbReference type="Proteomes" id="UP000321085"/>
    </source>
</evidence>